<protein>
    <submittedName>
        <fullName evidence="2">Uncharacterized protein</fullName>
    </submittedName>
</protein>
<dbReference type="EMBL" id="JELW01000024">
    <property type="protein sequence ID" value="EXU98750.1"/>
    <property type="molecule type" value="Genomic_DNA"/>
</dbReference>
<reference evidence="2 3" key="1">
    <citation type="submission" date="2014-02" db="EMBL/GenBank/DDBJ databases">
        <title>The genome sequence of the entomopathogenic fungus Metarhizium robertsii ARSEF 2575.</title>
        <authorList>
            <person name="Giuliano Garisto Donzelli B."/>
            <person name="Roe B.A."/>
            <person name="Macmil S.L."/>
            <person name="Krasnoff S.B."/>
            <person name="Gibson D.M."/>
        </authorList>
    </citation>
    <scope>NUCLEOTIDE SEQUENCE [LARGE SCALE GENOMIC DNA]</scope>
    <source>
        <strain evidence="2 3">ARSEF 2575</strain>
    </source>
</reference>
<name>A0A0A1USG5_9HYPO</name>
<dbReference type="eggNOG" id="ENOG502T50K">
    <property type="taxonomic scope" value="Eukaryota"/>
</dbReference>
<feature type="signal peptide" evidence="1">
    <location>
        <begin position="1"/>
        <end position="19"/>
    </location>
</feature>
<feature type="chain" id="PRO_5001991793" evidence="1">
    <location>
        <begin position="20"/>
        <end position="381"/>
    </location>
</feature>
<keyword evidence="1" id="KW-0732">Signal</keyword>
<dbReference type="AlphaFoldDB" id="A0A0A1USG5"/>
<dbReference type="OrthoDB" id="4938420at2759"/>
<dbReference type="HOGENOM" id="CLU_769614_0_0_1"/>
<evidence type="ECO:0000313" key="3">
    <source>
        <dbReference type="Proteomes" id="UP000030151"/>
    </source>
</evidence>
<evidence type="ECO:0000313" key="2">
    <source>
        <dbReference type="EMBL" id="EXU98750.1"/>
    </source>
</evidence>
<comment type="caution">
    <text evidence="2">The sequence shown here is derived from an EMBL/GenBank/DDBJ whole genome shotgun (WGS) entry which is preliminary data.</text>
</comment>
<organism evidence="2 3">
    <name type="scientific">Metarhizium robertsii</name>
    <dbReference type="NCBI Taxonomy" id="568076"/>
    <lineage>
        <taxon>Eukaryota</taxon>
        <taxon>Fungi</taxon>
        <taxon>Dikarya</taxon>
        <taxon>Ascomycota</taxon>
        <taxon>Pezizomycotina</taxon>
        <taxon>Sordariomycetes</taxon>
        <taxon>Hypocreomycetidae</taxon>
        <taxon>Hypocreales</taxon>
        <taxon>Clavicipitaceae</taxon>
        <taxon>Metarhizium</taxon>
    </lineage>
</organism>
<gene>
    <name evidence="2" type="ORF">X797_008224</name>
</gene>
<dbReference type="Proteomes" id="UP000030151">
    <property type="component" value="Unassembled WGS sequence"/>
</dbReference>
<dbReference type="Gene3D" id="2.170.15.10">
    <property type="entry name" value="Proaerolysin, chain A, domain 3"/>
    <property type="match status" value="1"/>
</dbReference>
<accession>A0A0A1USG5</accession>
<evidence type="ECO:0000256" key="1">
    <source>
        <dbReference type="SAM" id="SignalP"/>
    </source>
</evidence>
<sequence length="381" mass="42605">MIPIVFLFFMSATCQEIIGNISNGEISKLKSHIIAKRPDLVRTELDAAKDFADRYAQAKAEKPLPNITSIKAICGCPANDMFSLAYVFRAAGDKPKVDFIPVQDTEPTYGDVLRQTTTIATDTFSWKWTHAVTLSITVEVSFGLQEFGQLFRFAVTRSTTDTTEHGITTTRTTQFSDGRTYKCRNDHRCQLQTWTFTAEYEGDYYEMPVADFNCLAKSVKWNYKSGASRQLANSSKVSFASLLGKEDSWDRLGQRYFTTRDRKTGEHMAEARGQWSNVLGVDFPPDSVEIVPKNKSIGRGPATFPILNDNGEPYHVTVFFDYSVVNSSTVNGSSTGNHKRDVLDGDLTSDDVELEIFVVDTNIPHYDVDTVLPNGTVIRAK</sequence>
<proteinExistence type="predicted"/>